<dbReference type="Proteomes" id="UP001239522">
    <property type="component" value="Chromosome"/>
</dbReference>
<feature type="domain" description="DUF397" evidence="1">
    <location>
        <begin position="4"/>
        <end position="44"/>
    </location>
</feature>
<geneLocation type="plasmid" evidence="3 4">
    <name>unnamed1</name>
</geneLocation>
<accession>A0ABY9HVK1</accession>
<reference evidence="3 4" key="1">
    <citation type="submission" date="2023-03" db="EMBL/GenBank/DDBJ databases">
        <title>Isolation and description of six Streptomyces strains from soil environments, able to metabolize different microbial glucans.</title>
        <authorList>
            <person name="Widen T."/>
            <person name="Larsbrink J."/>
        </authorList>
    </citation>
    <scope>NUCLEOTIDE SEQUENCE [LARGE SCALE GENOMIC DNA]</scope>
    <source>
        <strain evidence="3 4">Mut1</strain>
        <plasmid evidence="3 4">unnamed1</plasmid>
    </source>
</reference>
<sequence>MNCWHKSSYSTEFEDACVEAARAAGGVLVHDTKDLSHHPFTTPSPTRTTYLKTLDENIRIQLRHPRTPTHWGTSPGIRWVTWCPPLIQPAKGPEEPRSCSARRAQ</sequence>
<evidence type="ECO:0000313" key="3">
    <source>
        <dbReference type="EMBL" id="WLQ38575.1"/>
    </source>
</evidence>
<dbReference type="InterPro" id="IPR007278">
    <property type="entry name" value="DUF397"/>
</dbReference>
<name>A0ABY9HVK1_9ACTN</name>
<dbReference type="Proteomes" id="UP001239522">
    <property type="component" value="Plasmid unnamed1"/>
</dbReference>
<proteinExistence type="predicted"/>
<protein>
    <submittedName>
        <fullName evidence="3">DUF397 domain-containing protein</fullName>
    </submittedName>
</protein>
<evidence type="ECO:0000259" key="1">
    <source>
        <dbReference type="Pfam" id="PF04149"/>
    </source>
</evidence>
<evidence type="ECO:0000313" key="2">
    <source>
        <dbReference type="EMBL" id="WLQ38358.1"/>
    </source>
</evidence>
<keyword evidence="3" id="KW-0614">Plasmid</keyword>
<dbReference type="Pfam" id="PF04149">
    <property type="entry name" value="DUF397"/>
    <property type="match status" value="1"/>
</dbReference>
<dbReference type="EMBL" id="CP120997">
    <property type="protein sequence ID" value="WLQ38358.1"/>
    <property type="molecule type" value="Genomic_DNA"/>
</dbReference>
<organism evidence="3 4">
    <name type="scientific">Streptomyces castrisilvae</name>
    <dbReference type="NCBI Taxonomy" id="3033811"/>
    <lineage>
        <taxon>Bacteria</taxon>
        <taxon>Bacillati</taxon>
        <taxon>Actinomycetota</taxon>
        <taxon>Actinomycetes</taxon>
        <taxon>Kitasatosporales</taxon>
        <taxon>Streptomycetaceae</taxon>
        <taxon>Streptomyces</taxon>
    </lineage>
</organism>
<gene>
    <name evidence="2" type="ORF">P8A18_33065</name>
    <name evidence="3" type="ORF">P8A18_34175</name>
</gene>
<keyword evidence="4" id="KW-1185">Reference proteome</keyword>
<evidence type="ECO:0000313" key="4">
    <source>
        <dbReference type="Proteomes" id="UP001239522"/>
    </source>
</evidence>
<dbReference type="EMBL" id="CP120998">
    <property type="protein sequence ID" value="WLQ38575.1"/>
    <property type="molecule type" value="Genomic_DNA"/>
</dbReference>